<evidence type="ECO:0000256" key="1">
    <source>
        <dbReference type="ARBA" id="ARBA00010466"/>
    </source>
</evidence>
<keyword evidence="4" id="KW-0804">Transcription</keyword>
<dbReference type="InterPro" id="IPR037171">
    <property type="entry name" value="NagB/RpiA_transferase-like"/>
</dbReference>
<dbReference type="SUPFAM" id="SSF100950">
    <property type="entry name" value="NagB/RpiA/CoA transferase-like"/>
    <property type="match status" value="1"/>
</dbReference>
<dbReference type="InterPro" id="IPR007324">
    <property type="entry name" value="Sugar-bd_dom_put"/>
</dbReference>
<keyword evidence="2" id="KW-0805">Transcription regulation</keyword>
<dbReference type="InterPro" id="IPR036388">
    <property type="entry name" value="WH-like_DNA-bd_sf"/>
</dbReference>
<dbReference type="AlphaFoldDB" id="A0A0P0Z3Z0"/>
<dbReference type="GO" id="GO:0003677">
    <property type="term" value="F:DNA binding"/>
    <property type="evidence" value="ECO:0007669"/>
    <property type="project" value="UniProtKB-KW"/>
</dbReference>
<organism evidence="6">
    <name type="scientific">Aureimonas frigidaquae</name>
    <dbReference type="NCBI Taxonomy" id="424757"/>
    <lineage>
        <taxon>Bacteria</taxon>
        <taxon>Pseudomonadati</taxon>
        <taxon>Pseudomonadota</taxon>
        <taxon>Alphaproteobacteria</taxon>
        <taxon>Hyphomicrobiales</taxon>
        <taxon>Aurantimonadaceae</taxon>
        <taxon>Aureimonas</taxon>
    </lineage>
</organism>
<dbReference type="Gene3D" id="1.10.10.10">
    <property type="entry name" value="Winged helix-like DNA-binding domain superfamily/Winged helix DNA-binding domain"/>
    <property type="match status" value="1"/>
</dbReference>
<accession>A0A0P0Z3Z0</accession>
<evidence type="ECO:0000313" key="6">
    <source>
        <dbReference type="EMBL" id="BAT28850.1"/>
    </source>
</evidence>
<evidence type="ECO:0000259" key="5">
    <source>
        <dbReference type="Pfam" id="PF04198"/>
    </source>
</evidence>
<dbReference type="PANTHER" id="PTHR34294">
    <property type="entry name" value="TRANSCRIPTIONAL REGULATOR-RELATED"/>
    <property type="match status" value="1"/>
</dbReference>
<sequence length="327" mass="35612">MREEPERTANRLPVDESRDHLMVQIARMTYQQDKTLTDIAAETGLNRWQVSRLLQEARDLGIVRIEIVPRTLRHPELETRLARTFGLRDAIIVPGPAEQGVDAVAQVAGQYLAQIKPRPKTIGVSWGRTMGAVAHWLPPDWADGVSVVQINGTVAPIPGIAHHNDVAETFARKGKGRMVPLPVPAIVGERLTREVLEKDRIVADVLRLARSAEVLAFSLGIVGEGSVLMRSGNILKSEMAGLMKAGAVGDMLGHFINRRGEIVDAELDARTIGLSLGDLRRCDRVIGIAAGPEKHDVSLGALRTGLINVLIADEATALFALEHAHDR</sequence>
<feature type="domain" description="Sugar-binding" evidence="5">
    <location>
        <begin position="76"/>
        <end position="319"/>
    </location>
</feature>
<reference evidence="6" key="1">
    <citation type="journal article" date="2015" name="Proc. Natl. Acad. Sci. U.S.A.">
        <title>Bacterial clade with the ribosomal RNA operon on a small plasmid rather than the chromosome.</title>
        <authorList>
            <person name="Anda M."/>
            <person name="Ohtsubo Y."/>
            <person name="Okubo T."/>
            <person name="Sugawara M."/>
            <person name="Nagata Y."/>
            <person name="Tsuda M."/>
            <person name="Minamisawa K."/>
            <person name="Mitsui H."/>
        </authorList>
    </citation>
    <scope>NUCLEOTIDE SEQUENCE</scope>
    <source>
        <strain evidence="6">JCM 14755</strain>
    </source>
</reference>
<dbReference type="OrthoDB" id="7355674at2"/>
<dbReference type="InterPro" id="IPR051054">
    <property type="entry name" value="SorC_transcr_regulators"/>
</dbReference>
<dbReference type="Gene3D" id="3.40.50.1360">
    <property type="match status" value="1"/>
</dbReference>
<proteinExistence type="inferred from homology"/>
<protein>
    <submittedName>
        <fullName evidence="6">DeoR family transcriptional regulator</fullName>
    </submittedName>
</protein>
<dbReference type="RefSeq" id="WP_062229184.1">
    <property type="nucleotide sequence ID" value="NZ_BBWR01000018.1"/>
</dbReference>
<dbReference type="PANTHER" id="PTHR34294:SF1">
    <property type="entry name" value="TRANSCRIPTIONAL REGULATOR LSRR"/>
    <property type="match status" value="1"/>
</dbReference>
<name>A0A0P0Z3Z0_9HYPH</name>
<dbReference type="Pfam" id="PF04198">
    <property type="entry name" value="Sugar-bind"/>
    <property type="match status" value="1"/>
</dbReference>
<evidence type="ECO:0000256" key="2">
    <source>
        <dbReference type="ARBA" id="ARBA00023015"/>
    </source>
</evidence>
<keyword evidence="3" id="KW-0238">DNA-binding</keyword>
<dbReference type="GO" id="GO:0030246">
    <property type="term" value="F:carbohydrate binding"/>
    <property type="evidence" value="ECO:0007669"/>
    <property type="project" value="InterPro"/>
</dbReference>
<evidence type="ECO:0000256" key="4">
    <source>
        <dbReference type="ARBA" id="ARBA00023163"/>
    </source>
</evidence>
<comment type="similarity">
    <text evidence="1">Belongs to the SorC transcriptional regulatory family.</text>
</comment>
<evidence type="ECO:0000256" key="3">
    <source>
        <dbReference type="ARBA" id="ARBA00023125"/>
    </source>
</evidence>
<dbReference type="EMBL" id="LC066377">
    <property type="protein sequence ID" value="BAT28850.1"/>
    <property type="molecule type" value="Genomic_DNA"/>
</dbReference>